<gene>
    <name evidence="2" type="ORF">COEREDRAFT_87712</name>
</gene>
<sequence length="147" mass="16986">MGEKSGFQNLPQNIIQRIIYFSTKKTQEPIQKQDSAQEENSDNGKQIQESPEHNQPIKANKLENKPEEKSSENFLPFFEVCRDWRAAAKNYFDTSNKTKVSPEPNNEEDSSQVMPTKPKILIRKHKSDSKSSESASHQSKLARFFKR</sequence>
<feature type="region of interest" description="Disordered" evidence="1">
    <location>
        <begin position="24"/>
        <end position="70"/>
    </location>
</feature>
<evidence type="ECO:0000313" key="2">
    <source>
        <dbReference type="EMBL" id="PIA15520.1"/>
    </source>
</evidence>
<dbReference type="EMBL" id="KZ303506">
    <property type="protein sequence ID" value="PIA15520.1"/>
    <property type="molecule type" value="Genomic_DNA"/>
</dbReference>
<evidence type="ECO:0000313" key="3">
    <source>
        <dbReference type="Proteomes" id="UP000242474"/>
    </source>
</evidence>
<proteinExistence type="predicted"/>
<reference evidence="2 3" key="1">
    <citation type="journal article" date="2015" name="Genome Biol. Evol.">
        <title>Phylogenomic analyses indicate that early fungi evolved digesting cell walls of algal ancestors of land plants.</title>
        <authorList>
            <person name="Chang Y."/>
            <person name="Wang S."/>
            <person name="Sekimoto S."/>
            <person name="Aerts A.L."/>
            <person name="Choi C."/>
            <person name="Clum A."/>
            <person name="LaButti K.M."/>
            <person name="Lindquist E.A."/>
            <person name="Yee Ngan C."/>
            <person name="Ohm R.A."/>
            <person name="Salamov A.A."/>
            <person name="Grigoriev I.V."/>
            <person name="Spatafora J.W."/>
            <person name="Berbee M.L."/>
        </authorList>
    </citation>
    <scope>NUCLEOTIDE SEQUENCE [LARGE SCALE GENOMIC DNA]</scope>
    <source>
        <strain evidence="2 3">NRRL 1564</strain>
    </source>
</reference>
<evidence type="ECO:0000256" key="1">
    <source>
        <dbReference type="SAM" id="MobiDB-lite"/>
    </source>
</evidence>
<protein>
    <submittedName>
        <fullName evidence="2">Uncharacterized protein</fullName>
    </submittedName>
</protein>
<keyword evidence="3" id="KW-1185">Reference proteome</keyword>
<feature type="compositionally biased region" description="Basic and acidic residues" evidence="1">
    <location>
        <begin position="60"/>
        <end position="70"/>
    </location>
</feature>
<name>A0A2G5B956_COERN</name>
<dbReference type="Proteomes" id="UP000242474">
    <property type="component" value="Unassembled WGS sequence"/>
</dbReference>
<dbReference type="AlphaFoldDB" id="A0A2G5B956"/>
<feature type="region of interest" description="Disordered" evidence="1">
    <location>
        <begin position="91"/>
        <end position="147"/>
    </location>
</feature>
<organism evidence="2 3">
    <name type="scientific">Coemansia reversa (strain ATCC 12441 / NRRL 1564)</name>
    <dbReference type="NCBI Taxonomy" id="763665"/>
    <lineage>
        <taxon>Eukaryota</taxon>
        <taxon>Fungi</taxon>
        <taxon>Fungi incertae sedis</taxon>
        <taxon>Zoopagomycota</taxon>
        <taxon>Kickxellomycotina</taxon>
        <taxon>Kickxellomycetes</taxon>
        <taxon>Kickxellales</taxon>
        <taxon>Kickxellaceae</taxon>
        <taxon>Coemansia</taxon>
    </lineage>
</organism>
<accession>A0A2G5B956</accession>